<evidence type="ECO:0000256" key="1">
    <source>
        <dbReference type="SAM" id="MobiDB-lite"/>
    </source>
</evidence>
<dbReference type="EMBL" id="ASPP01048938">
    <property type="protein sequence ID" value="ETN97686.1"/>
    <property type="molecule type" value="Genomic_DNA"/>
</dbReference>
<proteinExistence type="predicted"/>
<feature type="compositionally biased region" description="Acidic residues" evidence="1">
    <location>
        <begin position="99"/>
        <end position="108"/>
    </location>
</feature>
<comment type="caution">
    <text evidence="2">The sequence shown here is derived from an EMBL/GenBank/DDBJ whole genome shotgun (WGS) entry which is preliminary data.</text>
</comment>
<name>X6L970_RETFI</name>
<organism evidence="2 3">
    <name type="scientific">Reticulomyxa filosa</name>
    <dbReference type="NCBI Taxonomy" id="46433"/>
    <lineage>
        <taxon>Eukaryota</taxon>
        <taxon>Sar</taxon>
        <taxon>Rhizaria</taxon>
        <taxon>Retaria</taxon>
        <taxon>Foraminifera</taxon>
        <taxon>Monothalamids</taxon>
        <taxon>Reticulomyxidae</taxon>
        <taxon>Reticulomyxa</taxon>
    </lineage>
</organism>
<accession>X6L970</accession>
<dbReference type="AlphaFoldDB" id="X6L970"/>
<feature type="non-terminal residue" evidence="2">
    <location>
        <position position="108"/>
    </location>
</feature>
<sequence>MSLKAFLGLEKKLHEVTLTSLNLKCLQEKVNELLNTTSNGDSSHRFKITDNSGQDINNDQQLKISFEIQPVFFYINIIQSNEDEKKHTEDEKKEYNNSNDDDDECHKI</sequence>
<dbReference type="Proteomes" id="UP000023152">
    <property type="component" value="Unassembled WGS sequence"/>
</dbReference>
<keyword evidence="3" id="KW-1185">Reference proteome</keyword>
<evidence type="ECO:0000313" key="2">
    <source>
        <dbReference type="EMBL" id="ETN97686.1"/>
    </source>
</evidence>
<feature type="compositionally biased region" description="Basic and acidic residues" evidence="1">
    <location>
        <begin position="83"/>
        <end position="95"/>
    </location>
</feature>
<protein>
    <submittedName>
        <fullName evidence="2">Uncharacterized protein</fullName>
    </submittedName>
</protein>
<reference evidence="2 3" key="1">
    <citation type="journal article" date="2013" name="Curr. Biol.">
        <title>The Genome of the Foraminiferan Reticulomyxa filosa.</title>
        <authorList>
            <person name="Glockner G."/>
            <person name="Hulsmann N."/>
            <person name="Schleicher M."/>
            <person name="Noegel A.A."/>
            <person name="Eichinger L."/>
            <person name="Gallinger C."/>
            <person name="Pawlowski J."/>
            <person name="Sierra R."/>
            <person name="Euteneuer U."/>
            <person name="Pillet L."/>
            <person name="Moustafa A."/>
            <person name="Platzer M."/>
            <person name="Groth M."/>
            <person name="Szafranski K."/>
            <person name="Schliwa M."/>
        </authorList>
    </citation>
    <scope>NUCLEOTIDE SEQUENCE [LARGE SCALE GENOMIC DNA]</scope>
</reference>
<gene>
    <name evidence="2" type="ORF">RFI_39840</name>
</gene>
<feature type="region of interest" description="Disordered" evidence="1">
    <location>
        <begin position="83"/>
        <end position="108"/>
    </location>
</feature>
<evidence type="ECO:0000313" key="3">
    <source>
        <dbReference type="Proteomes" id="UP000023152"/>
    </source>
</evidence>